<dbReference type="RefSeq" id="WP_069980623.1">
    <property type="nucleotide sequence ID" value="NZ_CP017269.1"/>
</dbReference>
<feature type="transmembrane region" description="Helical" evidence="8">
    <location>
        <begin position="328"/>
        <end position="350"/>
    </location>
</feature>
<evidence type="ECO:0000256" key="1">
    <source>
        <dbReference type="ARBA" id="ARBA00004141"/>
    </source>
</evidence>
<feature type="transmembrane region" description="Helical" evidence="8">
    <location>
        <begin position="182"/>
        <end position="204"/>
    </location>
</feature>
<evidence type="ECO:0000313" key="9">
    <source>
        <dbReference type="EMBL" id="AOT72314.1"/>
    </source>
</evidence>
<proteinExistence type="inferred from homology"/>
<dbReference type="PANTHER" id="PTHR34975">
    <property type="entry name" value="SPORE GERMINATION PROTEIN A2"/>
    <property type="match status" value="1"/>
</dbReference>
<dbReference type="STRING" id="1424294.Gferi_23860"/>
<dbReference type="Proteomes" id="UP000095743">
    <property type="component" value="Chromosome"/>
</dbReference>
<dbReference type="GO" id="GO:0016020">
    <property type="term" value="C:membrane"/>
    <property type="evidence" value="ECO:0007669"/>
    <property type="project" value="UniProtKB-SubCell"/>
</dbReference>
<evidence type="ECO:0000256" key="5">
    <source>
        <dbReference type="ARBA" id="ARBA00022692"/>
    </source>
</evidence>
<feature type="transmembrane region" description="Helical" evidence="8">
    <location>
        <begin position="12"/>
        <end position="30"/>
    </location>
</feature>
<keyword evidence="10" id="KW-1185">Reference proteome</keyword>
<protein>
    <submittedName>
        <fullName evidence="9">Uncharacterized protein</fullName>
    </submittedName>
</protein>
<dbReference type="OrthoDB" id="1675410at2"/>
<comment type="subcellular location">
    <subcellularLocation>
        <location evidence="1">Membrane</location>
        <topology evidence="1">Multi-pass membrane protein</topology>
    </subcellularLocation>
</comment>
<keyword evidence="3" id="KW-0813">Transport</keyword>
<dbReference type="KEGG" id="gfe:Gferi_23860"/>
<feature type="transmembrane region" description="Helical" evidence="8">
    <location>
        <begin position="286"/>
        <end position="308"/>
    </location>
</feature>
<gene>
    <name evidence="9" type="ORF">Gferi_23860</name>
</gene>
<dbReference type="InterPro" id="IPR004761">
    <property type="entry name" value="Spore_GerAB"/>
</dbReference>
<reference evidence="9 10" key="1">
    <citation type="submission" date="2016-09" db="EMBL/GenBank/DDBJ databases">
        <title>Genomic analysis reveals versatility of anaerobic energy metabolism of Geosporobacter ferrireducens IRF9 of phylum Firmicutes.</title>
        <authorList>
            <person name="Kim S.-J."/>
        </authorList>
    </citation>
    <scope>NUCLEOTIDE SEQUENCE [LARGE SCALE GENOMIC DNA]</scope>
    <source>
        <strain evidence="9 10">IRF9</strain>
    </source>
</reference>
<keyword evidence="7 8" id="KW-0472">Membrane</keyword>
<dbReference type="NCBIfam" id="TIGR00912">
    <property type="entry name" value="2A0309"/>
    <property type="match status" value="1"/>
</dbReference>
<evidence type="ECO:0000256" key="8">
    <source>
        <dbReference type="SAM" id="Phobius"/>
    </source>
</evidence>
<dbReference type="EMBL" id="CP017269">
    <property type="protein sequence ID" value="AOT72314.1"/>
    <property type="molecule type" value="Genomic_DNA"/>
</dbReference>
<dbReference type="AlphaFoldDB" id="A0A1D8GN52"/>
<organism evidence="9 10">
    <name type="scientific">Geosporobacter ferrireducens</name>
    <dbReference type="NCBI Taxonomy" id="1424294"/>
    <lineage>
        <taxon>Bacteria</taxon>
        <taxon>Bacillati</taxon>
        <taxon>Bacillota</taxon>
        <taxon>Clostridia</taxon>
        <taxon>Peptostreptococcales</taxon>
        <taxon>Thermotaleaceae</taxon>
        <taxon>Geosporobacter</taxon>
    </lineage>
</organism>
<feature type="transmembrane region" description="Helical" evidence="8">
    <location>
        <begin position="36"/>
        <end position="57"/>
    </location>
</feature>
<dbReference type="GO" id="GO:0009847">
    <property type="term" value="P:spore germination"/>
    <property type="evidence" value="ECO:0007669"/>
    <property type="project" value="InterPro"/>
</dbReference>
<keyword evidence="4" id="KW-0309">Germination</keyword>
<evidence type="ECO:0000256" key="3">
    <source>
        <dbReference type="ARBA" id="ARBA00022448"/>
    </source>
</evidence>
<evidence type="ECO:0000256" key="2">
    <source>
        <dbReference type="ARBA" id="ARBA00007998"/>
    </source>
</evidence>
<feature type="transmembrane region" description="Helical" evidence="8">
    <location>
        <begin position="143"/>
        <end position="162"/>
    </location>
</feature>
<feature type="transmembrane region" description="Helical" evidence="8">
    <location>
        <begin position="115"/>
        <end position="134"/>
    </location>
</feature>
<feature type="transmembrane region" description="Helical" evidence="8">
    <location>
        <begin position="77"/>
        <end position="95"/>
    </location>
</feature>
<evidence type="ECO:0000256" key="6">
    <source>
        <dbReference type="ARBA" id="ARBA00022989"/>
    </source>
</evidence>
<evidence type="ECO:0000313" key="10">
    <source>
        <dbReference type="Proteomes" id="UP000095743"/>
    </source>
</evidence>
<feature type="transmembrane region" description="Helical" evidence="8">
    <location>
        <begin position="216"/>
        <end position="238"/>
    </location>
</feature>
<name>A0A1D8GN52_9FIRM</name>
<sequence length="360" mass="40218">MTGEKISSYQLGMIIISFFMGSALVINPAVAAKQDAWFAFLFAWIGGLVLLWLAIKIAELHPKKSLVGILIDCFGRFWGKLIALAYGWYFIHLAAEVIRTYANYATTVSYPETPLLFFSVSYSLVVIYALKVGIETVGRMSEVFVPFIILVIIFTFSASLSSMDIRNFQPVLSQGFLPPLKAGFTTMTLPFGEFFIFLMILPNLNHQDNFKKTSLLAYLIGGCILFTIVCRNLLVLGADMLARDIFPSHIVFRLIPVIDVAPLLDINLIIAGVVKTCICLYASARLIIEVFGLLNYRILVLPLTAFAVSLSMMVRGSVIEQITVTMEIWPIYSIPFQIIIPLALLVLSLLNRKNSNYNRT</sequence>
<keyword evidence="5 8" id="KW-0812">Transmembrane</keyword>
<evidence type="ECO:0000256" key="4">
    <source>
        <dbReference type="ARBA" id="ARBA00022544"/>
    </source>
</evidence>
<evidence type="ECO:0000256" key="7">
    <source>
        <dbReference type="ARBA" id="ARBA00023136"/>
    </source>
</evidence>
<keyword evidence="6 8" id="KW-1133">Transmembrane helix</keyword>
<feature type="transmembrane region" description="Helical" evidence="8">
    <location>
        <begin position="250"/>
        <end position="274"/>
    </location>
</feature>
<dbReference type="Pfam" id="PF03845">
    <property type="entry name" value="Spore_permease"/>
    <property type="match status" value="1"/>
</dbReference>
<dbReference type="PANTHER" id="PTHR34975:SF2">
    <property type="entry name" value="SPORE GERMINATION PROTEIN A2"/>
    <property type="match status" value="1"/>
</dbReference>
<accession>A0A1D8GN52</accession>
<comment type="similarity">
    <text evidence="2">Belongs to the amino acid-polyamine-organocation (APC) superfamily. Spore germination protein (SGP) (TC 2.A.3.9) family.</text>
</comment>